<dbReference type="AlphaFoldDB" id="A0A5N5D5V0"/>
<accession>A0A5N5D5V0</accession>
<dbReference type="Proteomes" id="UP000325902">
    <property type="component" value="Unassembled WGS sequence"/>
</dbReference>
<proteinExistence type="predicted"/>
<evidence type="ECO:0000313" key="2">
    <source>
        <dbReference type="Proteomes" id="UP000325902"/>
    </source>
</evidence>
<keyword evidence="2" id="KW-1185">Reference proteome</keyword>
<reference evidence="1 2" key="1">
    <citation type="journal article" date="2019" name="Sci. Rep.">
        <title>A multi-omics analysis of the grapevine pathogen Lasiodiplodia theobromae reveals that temperature affects the expression of virulence- and pathogenicity-related genes.</title>
        <authorList>
            <person name="Felix C."/>
            <person name="Meneses R."/>
            <person name="Goncalves M.F.M."/>
            <person name="Tilleman L."/>
            <person name="Duarte A.S."/>
            <person name="Jorrin-Novo J.V."/>
            <person name="Van de Peer Y."/>
            <person name="Deforce D."/>
            <person name="Van Nieuwerburgh F."/>
            <person name="Esteves A.C."/>
            <person name="Alves A."/>
        </authorList>
    </citation>
    <scope>NUCLEOTIDE SEQUENCE [LARGE SCALE GENOMIC DNA]</scope>
    <source>
        <strain evidence="1 2">LA-SOL3</strain>
    </source>
</reference>
<name>A0A5N5D5V0_9PEZI</name>
<dbReference type="EMBL" id="VCHE01000068">
    <property type="protein sequence ID" value="KAB2572925.1"/>
    <property type="molecule type" value="Genomic_DNA"/>
</dbReference>
<protein>
    <submittedName>
        <fullName evidence="1">Uncharacterized protein</fullName>
    </submittedName>
</protein>
<comment type="caution">
    <text evidence="1">The sequence shown here is derived from an EMBL/GenBank/DDBJ whole genome shotgun (WGS) entry which is preliminary data.</text>
</comment>
<gene>
    <name evidence="1" type="ORF">DBV05_g8381</name>
</gene>
<evidence type="ECO:0000313" key="1">
    <source>
        <dbReference type="EMBL" id="KAB2572925.1"/>
    </source>
</evidence>
<sequence>MSDFRLAIVSHGDHWHLVRRLGLRDTLRLSSSSHSTASTSDKELPFFFALWSSNLLFDHSAAQLPILQRGSGWN</sequence>
<organism evidence="1 2">
    <name type="scientific">Lasiodiplodia theobromae</name>
    <dbReference type="NCBI Taxonomy" id="45133"/>
    <lineage>
        <taxon>Eukaryota</taxon>
        <taxon>Fungi</taxon>
        <taxon>Dikarya</taxon>
        <taxon>Ascomycota</taxon>
        <taxon>Pezizomycotina</taxon>
        <taxon>Dothideomycetes</taxon>
        <taxon>Dothideomycetes incertae sedis</taxon>
        <taxon>Botryosphaeriales</taxon>
        <taxon>Botryosphaeriaceae</taxon>
        <taxon>Lasiodiplodia</taxon>
    </lineage>
</organism>